<comment type="caution">
    <text evidence="2">The sequence shown here is derived from an EMBL/GenBank/DDBJ whole genome shotgun (WGS) entry which is preliminary data.</text>
</comment>
<keyword evidence="3" id="KW-1185">Reference proteome</keyword>
<reference evidence="2" key="2">
    <citation type="submission" date="2020-09" db="EMBL/GenBank/DDBJ databases">
        <authorList>
            <person name="Sun Q."/>
            <person name="Kim S."/>
        </authorList>
    </citation>
    <scope>NUCLEOTIDE SEQUENCE</scope>
    <source>
        <strain evidence="2">KCTC 32437</strain>
    </source>
</reference>
<dbReference type="RefSeq" id="WP_189423892.1">
    <property type="nucleotide sequence ID" value="NZ_BMZE01000001.1"/>
</dbReference>
<keyword evidence="1" id="KW-0812">Transmembrane</keyword>
<gene>
    <name evidence="2" type="ORF">GCM10007989_09600</name>
</gene>
<sequence>MADRETVIVERKTNPLAIVAGIVLVVAVALIAYLIFFGEGNENVGGTADVDVPAVSVEVVPDGE</sequence>
<dbReference type="Proteomes" id="UP000646579">
    <property type="component" value="Unassembled WGS sequence"/>
</dbReference>
<dbReference type="EMBL" id="BMZE01000001">
    <property type="protein sequence ID" value="GHA16618.1"/>
    <property type="molecule type" value="Genomic_DNA"/>
</dbReference>
<accession>A0A918RZD6</accession>
<evidence type="ECO:0000313" key="2">
    <source>
        <dbReference type="EMBL" id="GHA16618.1"/>
    </source>
</evidence>
<organism evidence="2 3">
    <name type="scientific">Devosia pacifica</name>
    <dbReference type="NCBI Taxonomy" id="1335967"/>
    <lineage>
        <taxon>Bacteria</taxon>
        <taxon>Pseudomonadati</taxon>
        <taxon>Pseudomonadota</taxon>
        <taxon>Alphaproteobacteria</taxon>
        <taxon>Hyphomicrobiales</taxon>
        <taxon>Devosiaceae</taxon>
        <taxon>Devosia</taxon>
    </lineage>
</organism>
<name>A0A918RZD6_9HYPH</name>
<keyword evidence="1" id="KW-1133">Transmembrane helix</keyword>
<keyword evidence="1" id="KW-0472">Membrane</keyword>
<reference evidence="2" key="1">
    <citation type="journal article" date="2014" name="Int. J. Syst. Evol. Microbiol.">
        <title>Complete genome sequence of Corynebacterium casei LMG S-19264T (=DSM 44701T), isolated from a smear-ripened cheese.</title>
        <authorList>
            <consortium name="US DOE Joint Genome Institute (JGI-PGF)"/>
            <person name="Walter F."/>
            <person name="Albersmeier A."/>
            <person name="Kalinowski J."/>
            <person name="Ruckert C."/>
        </authorList>
    </citation>
    <scope>NUCLEOTIDE SEQUENCE</scope>
    <source>
        <strain evidence="2">KCTC 32437</strain>
    </source>
</reference>
<evidence type="ECO:0000313" key="3">
    <source>
        <dbReference type="Proteomes" id="UP000646579"/>
    </source>
</evidence>
<evidence type="ECO:0000256" key="1">
    <source>
        <dbReference type="SAM" id="Phobius"/>
    </source>
</evidence>
<feature type="transmembrane region" description="Helical" evidence="1">
    <location>
        <begin position="16"/>
        <end position="36"/>
    </location>
</feature>
<proteinExistence type="predicted"/>
<dbReference type="AlphaFoldDB" id="A0A918RZD6"/>
<protein>
    <submittedName>
        <fullName evidence="2">Uncharacterized protein</fullName>
    </submittedName>
</protein>